<comment type="caution">
    <text evidence="2">The sequence shown here is derived from an EMBL/GenBank/DDBJ whole genome shotgun (WGS) entry which is preliminary data.</text>
</comment>
<proteinExistence type="predicted"/>
<evidence type="ECO:0000313" key="3">
    <source>
        <dbReference type="Proteomes" id="UP000647339"/>
    </source>
</evidence>
<keyword evidence="1" id="KW-1133">Transmembrane helix</keyword>
<organism evidence="2 3">
    <name type="scientific">Echinicola rosea</name>
    <dbReference type="NCBI Taxonomy" id="1807691"/>
    <lineage>
        <taxon>Bacteria</taxon>
        <taxon>Pseudomonadati</taxon>
        <taxon>Bacteroidota</taxon>
        <taxon>Cytophagia</taxon>
        <taxon>Cytophagales</taxon>
        <taxon>Cyclobacteriaceae</taxon>
        <taxon>Echinicola</taxon>
    </lineage>
</organism>
<protein>
    <recommendedName>
        <fullName evidence="4">FecR protein domain-containing protein</fullName>
    </recommendedName>
</protein>
<sequence length="205" mass="22820">MNITNDLLDRYSRNLCSPGERALVEAWLDSTHDETFHLTELELQSMDSEVWDKLNQGMHSKKDVPMYRTFLRYAAGVALAAGLVSASFWSGYSMRPKALTGTAVKDSHTASTIDNMLYLSNNPGISKRVSANSCELRFQGVLRVYNNSPSPKLVTCGGKTLSASPGKATYYLNTKLHGFREINMQSGEMLFYENQLKKSSISICV</sequence>
<evidence type="ECO:0000256" key="1">
    <source>
        <dbReference type="SAM" id="Phobius"/>
    </source>
</evidence>
<name>A0ABQ1V4X0_9BACT</name>
<dbReference type="RefSeq" id="WP_137403601.1">
    <property type="nucleotide sequence ID" value="NZ_BMIU01000012.1"/>
</dbReference>
<keyword evidence="1" id="KW-0812">Transmembrane</keyword>
<evidence type="ECO:0008006" key="4">
    <source>
        <dbReference type="Google" id="ProtNLM"/>
    </source>
</evidence>
<keyword evidence="1" id="KW-0472">Membrane</keyword>
<feature type="transmembrane region" description="Helical" evidence="1">
    <location>
        <begin position="70"/>
        <end position="92"/>
    </location>
</feature>
<reference evidence="3" key="1">
    <citation type="journal article" date="2019" name="Int. J. Syst. Evol. Microbiol.">
        <title>The Global Catalogue of Microorganisms (GCM) 10K type strain sequencing project: providing services to taxonomists for standard genome sequencing and annotation.</title>
        <authorList>
            <consortium name="The Broad Institute Genomics Platform"/>
            <consortium name="The Broad Institute Genome Sequencing Center for Infectious Disease"/>
            <person name="Wu L."/>
            <person name="Ma J."/>
        </authorList>
    </citation>
    <scope>NUCLEOTIDE SEQUENCE [LARGE SCALE GENOMIC DNA]</scope>
    <source>
        <strain evidence="3">CGMCC 1.15407</strain>
    </source>
</reference>
<dbReference type="EMBL" id="BMIU01000012">
    <property type="protein sequence ID" value="GGF36804.1"/>
    <property type="molecule type" value="Genomic_DNA"/>
</dbReference>
<evidence type="ECO:0000313" key="2">
    <source>
        <dbReference type="EMBL" id="GGF36804.1"/>
    </source>
</evidence>
<dbReference type="Proteomes" id="UP000647339">
    <property type="component" value="Unassembled WGS sequence"/>
</dbReference>
<keyword evidence="3" id="KW-1185">Reference proteome</keyword>
<accession>A0ABQ1V4X0</accession>
<gene>
    <name evidence="2" type="ORF">GCM10011339_26630</name>
</gene>